<feature type="transmembrane region" description="Helical" evidence="1">
    <location>
        <begin position="6"/>
        <end position="25"/>
    </location>
</feature>
<keyword evidence="1" id="KW-1133">Transmembrane helix</keyword>
<reference evidence="3" key="1">
    <citation type="submission" date="2016-10" db="EMBL/GenBank/DDBJ databases">
        <authorList>
            <person name="Varghese N."/>
            <person name="Submissions S."/>
        </authorList>
    </citation>
    <scope>NUCLEOTIDE SEQUENCE [LARGE SCALE GENOMIC DNA]</scope>
    <source>
        <strain evidence="3">CGMCC 1.8981</strain>
    </source>
</reference>
<sequence>MEFNELTTGIAFVAIIALGVGGMIATDMMQTDDVLMMVAPSMIAFGAIMLGIGVKFGEYRATN</sequence>
<evidence type="ECO:0000313" key="2">
    <source>
        <dbReference type="EMBL" id="SEH14416.1"/>
    </source>
</evidence>
<dbReference type="AlphaFoldDB" id="A0A1H6FUE3"/>
<organism evidence="2 3">
    <name type="scientific">Natronorubrum sediminis</name>
    <dbReference type="NCBI Taxonomy" id="640943"/>
    <lineage>
        <taxon>Archaea</taxon>
        <taxon>Methanobacteriati</taxon>
        <taxon>Methanobacteriota</taxon>
        <taxon>Stenosarchaea group</taxon>
        <taxon>Halobacteria</taxon>
        <taxon>Halobacteriales</taxon>
        <taxon>Natrialbaceae</taxon>
        <taxon>Natronorubrum</taxon>
    </lineage>
</organism>
<gene>
    <name evidence="2" type="ORF">SAMN04487967_1591</name>
</gene>
<feature type="transmembrane region" description="Helical" evidence="1">
    <location>
        <begin position="34"/>
        <end position="54"/>
    </location>
</feature>
<dbReference type="InterPro" id="IPR055757">
    <property type="entry name" value="DUF7333"/>
</dbReference>
<name>A0A1H6FUE3_9EURY</name>
<accession>A0A1H6FUE3</accession>
<dbReference type="EMBL" id="FNWL01000002">
    <property type="protein sequence ID" value="SEH14416.1"/>
    <property type="molecule type" value="Genomic_DNA"/>
</dbReference>
<dbReference type="OrthoDB" id="214577at2157"/>
<dbReference type="Proteomes" id="UP000199112">
    <property type="component" value="Unassembled WGS sequence"/>
</dbReference>
<protein>
    <submittedName>
        <fullName evidence="2">Uncharacterized protein</fullName>
    </submittedName>
</protein>
<dbReference type="Pfam" id="PF24020">
    <property type="entry name" value="DUF7333"/>
    <property type="match status" value="1"/>
</dbReference>
<keyword evidence="3" id="KW-1185">Reference proteome</keyword>
<proteinExistence type="predicted"/>
<evidence type="ECO:0000313" key="3">
    <source>
        <dbReference type="Proteomes" id="UP000199112"/>
    </source>
</evidence>
<keyword evidence="1" id="KW-0472">Membrane</keyword>
<evidence type="ECO:0000256" key="1">
    <source>
        <dbReference type="SAM" id="Phobius"/>
    </source>
</evidence>
<dbReference type="GeneID" id="30955419"/>
<dbReference type="RefSeq" id="WP_076581909.1">
    <property type="nucleotide sequence ID" value="NZ_FNWL01000002.1"/>
</dbReference>
<keyword evidence="1" id="KW-0812">Transmembrane</keyword>